<reference evidence="2" key="1">
    <citation type="submission" date="2020-05" db="EMBL/GenBank/DDBJ databases">
        <authorList>
            <person name="Chiriac C."/>
            <person name="Salcher M."/>
            <person name="Ghai R."/>
            <person name="Kavagutti S V."/>
        </authorList>
    </citation>
    <scope>NUCLEOTIDE SEQUENCE</scope>
</reference>
<feature type="transmembrane region" description="Helical" evidence="1">
    <location>
        <begin position="81"/>
        <end position="105"/>
    </location>
</feature>
<keyword evidence="1" id="KW-0472">Membrane</keyword>
<keyword evidence="1" id="KW-1133">Transmembrane helix</keyword>
<dbReference type="AlphaFoldDB" id="A0A6J6WYW7"/>
<protein>
    <submittedName>
        <fullName evidence="2">Unannotated protein</fullName>
    </submittedName>
</protein>
<accession>A0A6J6WYW7</accession>
<keyword evidence="1" id="KW-0812">Transmembrane</keyword>
<name>A0A6J6WYW7_9ZZZZ</name>
<feature type="transmembrane region" description="Helical" evidence="1">
    <location>
        <begin position="21"/>
        <end position="45"/>
    </location>
</feature>
<evidence type="ECO:0000256" key="1">
    <source>
        <dbReference type="SAM" id="Phobius"/>
    </source>
</evidence>
<proteinExistence type="predicted"/>
<evidence type="ECO:0000313" key="2">
    <source>
        <dbReference type="EMBL" id="CAB4787157.1"/>
    </source>
</evidence>
<sequence>MTQIDPWVSDELSPVMPRLSIVLVVAVLVGASAPALVIIATWLFGGYPKEASIALIYCSTPHLVAYLACKKPSAFIGRVAFLRYMLWATCLTIVLVTPLSTILFLL</sequence>
<feature type="transmembrane region" description="Helical" evidence="1">
    <location>
        <begin position="51"/>
        <end position="69"/>
    </location>
</feature>
<dbReference type="EMBL" id="CAFAAB010000098">
    <property type="protein sequence ID" value="CAB4787157.1"/>
    <property type="molecule type" value="Genomic_DNA"/>
</dbReference>
<gene>
    <name evidence="2" type="ORF">UFOPK2958_00898</name>
</gene>
<organism evidence="2">
    <name type="scientific">freshwater metagenome</name>
    <dbReference type="NCBI Taxonomy" id="449393"/>
    <lineage>
        <taxon>unclassified sequences</taxon>
        <taxon>metagenomes</taxon>
        <taxon>ecological metagenomes</taxon>
    </lineage>
</organism>